<gene>
    <name evidence="5" type="ORF">AVEN_224155_1</name>
</gene>
<feature type="compositionally biased region" description="Low complexity" evidence="2">
    <location>
        <begin position="1104"/>
        <end position="1125"/>
    </location>
</feature>
<evidence type="ECO:0008006" key="7">
    <source>
        <dbReference type="Google" id="ProtNLM"/>
    </source>
</evidence>
<dbReference type="InterPro" id="IPR052797">
    <property type="entry name" value="RegFact_GeneExpr_CellDeath"/>
</dbReference>
<dbReference type="GO" id="GO:0008270">
    <property type="term" value="F:zinc ion binding"/>
    <property type="evidence" value="ECO:0007669"/>
    <property type="project" value="UniProtKB-KW"/>
</dbReference>
<protein>
    <recommendedName>
        <fullName evidence="7">C2H2-type domain-containing protein</fullName>
    </recommendedName>
</protein>
<dbReference type="AlphaFoldDB" id="A0A4Y2NJL8"/>
<accession>A0A4Y2NJL8</accession>
<evidence type="ECO:0000313" key="5">
    <source>
        <dbReference type="EMBL" id="GBN37926.1"/>
    </source>
</evidence>
<feature type="domain" description="C2H2-type" evidence="3">
    <location>
        <begin position="90"/>
        <end position="118"/>
    </location>
</feature>
<dbReference type="PROSITE" id="PS50157">
    <property type="entry name" value="ZINC_FINGER_C2H2_2"/>
    <property type="match status" value="3"/>
</dbReference>
<dbReference type="PROSITE" id="PS00028">
    <property type="entry name" value="ZINC_FINGER_C2H2_1"/>
    <property type="match status" value="3"/>
</dbReference>
<keyword evidence="1" id="KW-0863">Zinc-finger</keyword>
<dbReference type="Proteomes" id="UP000499080">
    <property type="component" value="Unassembled WGS sequence"/>
</dbReference>
<dbReference type="Gene3D" id="3.30.160.60">
    <property type="entry name" value="Classic Zinc Finger"/>
    <property type="match status" value="1"/>
</dbReference>
<sequence length="1232" mass="138689">MDCDQNLTEDPDHSSSLKLVQESVLVHDQNTLADNNQTIPPNVCIPFDTSHTSLWDKLTCPHCLKKFERRYQLKKHMGRVHKLTVPGHPFACVYCDATFLIEKMLQTHYEVKHQMEANQANASVVNENKVPAVPQSDKSRIKCIECNLKFPSLKTLRKHLRIVHKLNVTEEKICFPNINAFKKWKLDIERRESTYFFNTRGPFKGSNYLQRMYVCHRSGPQQVSDLEGKRRLNNLIGPRKTGISCTAAMKVNIYQNEVQVEYCLQHYGHGSEITFVQLTAEEQAAVLENVSNGIPLQEQLNDIKHAKSLAEHFKAWIIKKRDSGFINRAYASEIYNAGMSAIEYVEQWVRICSEMEDSPVLLYSQEALGTKSEDFILIVMTEFQKHILMVSTKQVVCLDAFYQIKNGRLYFTVLIVMDEQDNAFPVAFCLSKKMDKSTILKFLSSIKESTGPLSCSYFMSNDDKIFYEAWQETMQDESTWVWSIWSFEDNVRKYMNSLLKDIPTKEAVYRVLRSIMECNSQPVFATMLKNFKKSLLDNKTSEHFGKSFELHFGSNAEMWACCYRKDLKLSTNIYLEFLHKTLKYCFKMSAKKQLDKFLMALMKWLRYKMLDRLSNMLDEEKIDLVKTTISAYHNMGLEIECESIISLSDQIWLIQSENEADAYVTREYESCPELCDLRCPDCDVCVHMYSCSCIQSLIHANMCQHIHAVVWKFLTPHFSPPASPIQDTFNDTYDIPDDAEIIPDEGADLLENVLKRMQDVYKQLRISKCKLNRNSLSEVMKMLNKCYQICSDDEIPSHLSSKSTQTEAICVVSSNRVLNSLSNVMPNSTSENSAFIPVTRPIFNTMGNSAAQNRENSAAIHMSPTIFNTVNKSASEKNENIAFLSVVSNDASENGKKISLIPIVPSNSVSEHKQSSKRICVEKTSNPSISLLKNSSNTSFTPVINSPVISKTIVSSSNRPSHIFANTQVNPASQTSSVTESSPVVVSPLCSDTYAVTNSVLQVPWENSSNSQAVVDPLSSERPYLIKCNAPIIRTTKHRVKTSSRSTNNSVKERTNSQKFSTIKTPLPPTLTPNNQSEGPQFFWDSASKRYFVMKDNAPLTPKSNHSSEILLKSSSGSPSISSSDQHSEVCPTLVESSVSHSPVLGEASVASAPSPNHLPCSVSHNPIIVKTSIASTSSPNHHPSSVSCNPIVVKASIASASSPNHLPSVSSDLTSVNMINVSDYNEVGDIL</sequence>
<feature type="domain" description="C2H2-type" evidence="3">
    <location>
        <begin position="58"/>
        <end position="86"/>
    </location>
</feature>
<dbReference type="InterPro" id="IPR013087">
    <property type="entry name" value="Znf_C2H2_type"/>
</dbReference>
<evidence type="ECO:0000256" key="1">
    <source>
        <dbReference type="PROSITE-ProRule" id="PRU00042"/>
    </source>
</evidence>
<dbReference type="PROSITE" id="PS50966">
    <property type="entry name" value="ZF_SWIM"/>
    <property type="match status" value="1"/>
</dbReference>
<evidence type="ECO:0000256" key="2">
    <source>
        <dbReference type="SAM" id="MobiDB-lite"/>
    </source>
</evidence>
<name>A0A4Y2NJL8_ARAVE</name>
<reference evidence="5 6" key="1">
    <citation type="journal article" date="2019" name="Sci. Rep.">
        <title>Orb-weaving spider Araneus ventricosus genome elucidates the spidroin gene catalogue.</title>
        <authorList>
            <person name="Kono N."/>
            <person name="Nakamura H."/>
            <person name="Ohtoshi R."/>
            <person name="Moran D.A.P."/>
            <person name="Shinohara A."/>
            <person name="Yoshida Y."/>
            <person name="Fujiwara M."/>
            <person name="Mori M."/>
            <person name="Tomita M."/>
            <person name="Arakawa K."/>
        </authorList>
    </citation>
    <scope>NUCLEOTIDE SEQUENCE [LARGE SCALE GENOMIC DNA]</scope>
</reference>
<proteinExistence type="predicted"/>
<feature type="region of interest" description="Disordered" evidence="2">
    <location>
        <begin position="1102"/>
        <end position="1135"/>
    </location>
</feature>
<comment type="caution">
    <text evidence="5">The sequence shown here is derived from an EMBL/GenBank/DDBJ whole genome shotgun (WGS) entry which is preliminary data.</text>
</comment>
<keyword evidence="6" id="KW-1185">Reference proteome</keyword>
<feature type="region of interest" description="Disordered" evidence="2">
    <location>
        <begin position="1037"/>
        <end position="1079"/>
    </location>
</feature>
<dbReference type="OrthoDB" id="10031901at2759"/>
<feature type="domain" description="C2H2-type" evidence="3">
    <location>
        <begin position="141"/>
        <end position="164"/>
    </location>
</feature>
<keyword evidence="1" id="KW-0862">Zinc</keyword>
<dbReference type="InterPro" id="IPR007527">
    <property type="entry name" value="Znf_SWIM"/>
</dbReference>
<evidence type="ECO:0000259" key="3">
    <source>
        <dbReference type="PROSITE" id="PS50157"/>
    </source>
</evidence>
<evidence type="ECO:0000313" key="6">
    <source>
        <dbReference type="Proteomes" id="UP000499080"/>
    </source>
</evidence>
<evidence type="ECO:0000259" key="4">
    <source>
        <dbReference type="PROSITE" id="PS50966"/>
    </source>
</evidence>
<organism evidence="5 6">
    <name type="scientific">Araneus ventricosus</name>
    <name type="common">Orbweaver spider</name>
    <name type="synonym">Epeira ventricosa</name>
    <dbReference type="NCBI Taxonomy" id="182803"/>
    <lineage>
        <taxon>Eukaryota</taxon>
        <taxon>Metazoa</taxon>
        <taxon>Ecdysozoa</taxon>
        <taxon>Arthropoda</taxon>
        <taxon>Chelicerata</taxon>
        <taxon>Arachnida</taxon>
        <taxon>Araneae</taxon>
        <taxon>Araneomorphae</taxon>
        <taxon>Entelegynae</taxon>
        <taxon>Araneoidea</taxon>
        <taxon>Araneidae</taxon>
        <taxon>Araneus</taxon>
    </lineage>
</organism>
<dbReference type="PANTHER" id="PTHR33936">
    <property type="entry name" value="PROTEIN CBG17840"/>
    <property type="match status" value="1"/>
</dbReference>
<feature type="domain" description="SWIM-type" evidence="4">
    <location>
        <begin position="682"/>
        <end position="714"/>
    </location>
</feature>
<dbReference type="EMBL" id="BGPR01009090">
    <property type="protein sequence ID" value="GBN37926.1"/>
    <property type="molecule type" value="Genomic_DNA"/>
</dbReference>
<dbReference type="SMART" id="SM00355">
    <property type="entry name" value="ZnF_C2H2"/>
    <property type="match status" value="3"/>
</dbReference>
<dbReference type="PANTHER" id="PTHR33936:SF24">
    <property type="entry name" value="C2H2-TYPE DOMAIN-CONTAINING PROTEIN"/>
    <property type="match status" value="1"/>
</dbReference>
<keyword evidence="1" id="KW-0479">Metal-binding</keyword>